<evidence type="ECO:0000256" key="5">
    <source>
        <dbReference type="ARBA" id="ARBA00023136"/>
    </source>
</evidence>
<dbReference type="CDD" id="cd11019">
    <property type="entry name" value="OsENODL1_like"/>
    <property type="match status" value="1"/>
</dbReference>
<keyword evidence="11" id="KW-1133">Transmembrane helix</keyword>
<feature type="compositionally biased region" description="Pro residues" evidence="10">
    <location>
        <begin position="131"/>
        <end position="153"/>
    </location>
</feature>
<dbReference type="GO" id="GO:0005886">
    <property type="term" value="C:plasma membrane"/>
    <property type="evidence" value="ECO:0007669"/>
    <property type="project" value="UniProtKB-SubCell"/>
</dbReference>
<dbReference type="FunFam" id="2.60.40.420:FF:000010">
    <property type="entry name" value="Early nodulin-like protein 1"/>
    <property type="match status" value="1"/>
</dbReference>
<evidence type="ECO:0000256" key="11">
    <source>
        <dbReference type="SAM" id="Phobius"/>
    </source>
</evidence>
<accession>A0A5B7AWV4</accession>
<dbReference type="PANTHER" id="PTHR33021:SF185">
    <property type="entry name" value="EARLY NODULIN-LIKE PROTEIN 3-RELATED"/>
    <property type="match status" value="1"/>
</dbReference>
<evidence type="ECO:0000259" key="13">
    <source>
        <dbReference type="PROSITE" id="PS51485"/>
    </source>
</evidence>
<evidence type="ECO:0000256" key="3">
    <source>
        <dbReference type="ARBA" id="ARBA00022622"/>
    </source>
</evidence>
<feature type="chain" id="PRO_5022985958" description="Phytocyanin domain-containing protein" evidence="12">
    <location>
        <begin position="23"/>
        <end position="289"/>
    </location>
</feature>
<dbReference type="InterPro" id="IPR039391">
    <property type="entry name" value="Phytocyanin-like"/>
</dbReference>
<evidence type="ECO:0000256" key="7">
    <source>
        <dbReference type="ARBA" id="ARBA00023180"/>
    </source>
</evidence>
<evidence type="ECO:0000256" key="1">
    <source>
        <dbReference type="ARBA" id="ARBA00004609"/>
    </source>
</evidence>
<feature type="compositionally biased region" description="Low complexity" evidence="10">
    <location>
        <begin position="187"/>
        <end position="249"/>
    </location>
</feature>
<keyword evidence="11" id="KW-0812">Transmembrane</keyword>
<dbReference type="PANTHER" id="PTHR33021">
    <property type="entry name" value="BLUE COPPER PROTEIN"/>
    <property type="match status" value="1"/>
</dbReference>
<dbReference type="AlphaFoldDB" id="A0A5B7AWV4"/>
<feature type="transmembrane region" description="Helical" evidence="11">
    <location>
        <begin position="267"/>
        <end position="288"/>
    </location>
</feature>
<dbReference type="PROSITE" id="PS51485">
    <property type="entry name" value="PHYTOCYANIN"/>
    <property type="match status" value="1"/>
</dbReference>
<dbReference type="Pfam" id="PF02298">
    <property type="entry name" value="Cu_bind_like"/>
    <property type="match status" value="1"/>
</dbReference>
<evidence type="ECO:0000256" key="2">
    <source>
        <dbReference type="ARBA" id="ARBA00022475"/>
    </source>
</evidence>
<keyword evidence="8" id="KW-0449">Lipoprotein</keyword>
<dbReference type="InterPro" id="IPR003245">
    <property type="entry name" value="Phytocyanin_dom"/>
</dbReference>
<feature type="region of interest" description="Disordered" evidence="10">
    <location>
        <begin position="129"/>
        <end position="265"/>
    </location>
</feature>
<feature type="signal peptide" evidence="12">
    <location>
        <begin position="1"/>
        <end position="22"/>
    </location>
</feature>
<dbReference type="PRINTS" id="PR01217">
    <property type="entry name" value="PRICHEXTENSN"/>
</dbReference>
<keyword evidence="2" id="KW-1003">Cell membrane</keyword>
<organism evidence="14">
    <name type="scientific">Davidia involucrata</name>
    <name type="common">Dove tree</name>
    <dbReference type="NCBI Taxonomy" id="16924"/>
    <lineage>
        <taxon>Eukaryota</taxon>
        <taxon>Viridiplantae</taxon>
        <taxon>Streptophyta</taxon>
        <taxon>Embryophyta</taxon>
        <taxon>Tracheophyta</taxon>
        <taxon>Spermatophyta</taxon>
        <taxon>Magnoliopsida</taxon>
        <taxon>eudicotyledons</taxon>
        <taxon>Gunneridae</taxon>
        <taxon>Pentapetalae</taxon>
        <taxon>asterids</taxon>
        <taxon>Cornales</taxon>
        <taxon>Nyssaceae</taxon>
        <taxon>Davidia</taxon>
    </lineage>
</organism>
<dbReference type="GO" id="GO:0009055">
    <property type="term" value="F:electron transfer activity"/>
    <property type="evidence" value="ECO:0007669"/>
    <property type="project" value="InterPro"/>
</dbReference>
<evidence type="ECO:0000256" key="9">
    <source>
        <dbReference type="ARBA" id="ARBA00035011"/>
    </source>
</evidence>
<keyword evidence="4 12" id="KW-0732">Signal</keyword>
<dbReference type="GO" id="GO:0098552">
    <property type="term" value="C:side of membrane"/>
    <property type="evidence" value="ECO:0007669"/>
    <property type="project" value="UniProtKB-KW"/>
</dbReference>
<evidence type="ECO:0000256" key="6">
    <source>
        <dbReference type="ARBA" id="ARBA00023157"/>
    </source>
</evidence>
<proteinExistence type="inferred from homology"/>
<comment type="subcellular location">
    <subcellularLocation>
        <location evidence="1">Cell membrane</location>
        <topology evidence="1">Lipid-anchor</topology>
        <topology evidence="1">GPI-anchor</topology>
    </subcellularLocation>
</comment>
<feature type="compositionally biased region" description="Low complexity" evidence="10">
    <location>
        <begin position="154"/>
        <end position="177"/>
    </location>
</feature>
<dbReference type="InterPro" id="IPR041846">
    <property type="entry name" value="ENL_dom"/>
</dbReference>
<evidence type="ECO:0000313" key="14">
    <source>
        <dbReference type="EMBL" id="MPA60478.1"/>
    </source>
</evidence>
<gene>
    <name evidence="14" type="ORF">Din_029919</name>
</gene>
<name>A0A5B7AWV4_DAVIN</name>
<evidence type="ECO:0000256" key="12">
    <source>
        <dbReference type="SAM" id="SignalP"/>
    </source>
</evidence>
<sequence>MASYTSLCLFLVFTAISCSSDAYRFIVGGKDGWVLNPSENYNHWTERMRFQVNDTLFFKYKKGTDSVLVVSKDDYDKCNTEKPIMKMEDGDSVFKFDRSGPFFFISGKNGTCEKGQKLIIVVLAVRNQHKSPPPVGQTPTAAPPTGSPFPAPAMTPAASPSPVAKTPSLSPAPAMSPTSPPSPVPSPSAMTPVVTPAPAITPVSPSPSNTPAVSPAPASLSTSPSPTASSPSTSPSPSTVNPPTSGNTPADVNAPAQAPTRSSAPVFTPPVVLVSIVLSVALAGFITAP</sequence>
<keyword evidence="6" id="KW-1015">Disulfide bond</keyword>
<comment type="similarity">
    <text evidence="9">Belongs to the early nodulin-like (ENODL) family.</text>
</comment>
<keyword evidence="5 11" id="KW-0472">Membrane</keyword>
<keyword evidence="3" id="KW-0336">GPI-anchor</keyword>
<feature type="domain" description="Phytocyanin" evidence="13">
    <location>
        <begin position="23"/>
        <end position="124"/>
    </location>
</feature>
<protein>
    <recommendedName>
        <fullName evidence="13">Phytocyanin domain-containing protein</fullName>
    </recommendedName>
</protein>
<dbReference type="EMBL" id="GHES01029919">
    <property type="protein sequence ID" value="MPA60478.1"/>
    <property type="molecule type" value="Transcribed_RNA"/>
</dbReference>
<evidence type="ECO:0000256" key="10">
    <source>
        <dbReference type="SAM" id="MobiDB-lite"/>
    </source>
</evidence>
<evidence type="ECO:0000256" key="8">
    <source>
        <dbReference type="ARBA" id="ARBA00023288"/>
    </source>
</evidence>
<dbReference type="InterPro" id="IPR008972">
    <property type="entry name" value="Cupredoxin"/>
</dbReference>
<reference evidence="14" key="1">
    <citation type="submission" date="2019-08" db="EMBL/GenBank/DDBJ databases">
        <title>Reference gene set and small RNA set construction with multiple tissues from Davidia involucrata Baill.</title>
        <authorList>
            <person name="Yang H."/>
            <person name="Zhou C."/>
            <person name="Li G."/>
            <person name="Wang J."/>
            <person name="Gao P."/>
            <person name="Wang M."/>
            <person name="Wang R."/>
            <person name="Zhao Y."/>
        </authorList>
    </citation>
    <scope>NUCLEOTIDE SEQUENCE</scope>
    <source>
        <tissue evidence="14">Mixed with DoveR01_LX</tissue>
    </source>
</reference>
<dbReference type="Gene3D" id="2.60.40.420">
    <property type="entry name" value="Cupredoxins - blue copper proteins"/>
    <property type="match status" value="1"/>
</dbReference>
<evidence type="ECO:0000256" key="4">
    <source>
        <dbReference type="ARBA" id="ARBA00022729"/>
    </source>
</evidence>
<keyword evidence="7" id="KW-0325">Glycoprotein</keyword>
<dbReference type="SUPFAM" id="SSF49503">
    <property type="entry name" value="Cupredoxins"/>
    <property type="match status" value="1"/>
</dbReference>